<accession>A0A165D2Y7</accession>
<reference evidence="2 3" key="1">
    <citation type="journal article" date="2016" name="Mol. Biol. Evol.">
        <title>Comparative Genomics of Early-Diverging Mushroom-Forming Fungi Provides Insights into the Origins of Lignocellulose Decay Capabilities.</title>
        <authorList>
            <person name="Nagy L.G."/>
            <person name="Riley R."/>
            <person name="Tritt A."/>
            <person name="Adam C."/>
            <person name="Daum C."/>
            <person name="Floudas D."/>
            <person name="Sun H."/>
            <person name="Yadav J.S."/>
            <person name="Pangilinan J."/>
            <person name="Larsson K.H."/>
            <person name="Matsuura K."/>
            <person name="Barry K."/>
            <person name="Labutti K."/>
            <person name="Kuo R."/>
            <person name="Ohm R.A."/>
            <person name="Bhattacharya S.S."/>
            <person name="Shirouzu T."/>
            <person name="Yoshinaga Y."/>
            <person name="Martin F.M."/>
            <person name="Grigoriev I.V."/>
            <person name="Hibbett D.S."/>
        </authorList>
    </citation>
    <scope>NUCLEOTIDE SEQUENCE [LARGE SCALE GENOMIC DNA]</scope>
    <source>
        <strain evidence="2 3">HHB12733</strain>
    </source>
</reference>
<feature type="region of interest" description="Disordered" evidence="1">
    <location>
        <begin position="79"/>
        <end position="108"/>
    </location>
</feature>
<organism evidence="2 3">
    <name type="scientific">Calocera cornea HHB12733</name>
    <dbReference type="NCBI Taxonomy" id="1353952"/>
    <lineage>
        <taxon>Eukaryota</taxon>
        <taxon>Fungi</taxon>
        <taxon>Dikarya</taxon>
        <taxon>Basidiomycota</taxon>
        <taxon>Agaricomycotina</taxon>
        <taxon>Dacrymycetes</taxon>
        <taxon>Dacrymycetales</taxon>
        <taxon>Dacrymycetaceae</taxon>
        <taxon>Calocera</taxon>
    </lineage>
</organism>
<evidence type="ECO:0000313" key="3">
    <source>
        <dbReference type="Proteomes" id="UP000076842"/>
    </source>
</evidence>
<name>A0A165D2Y7_9BASI</name>
<dbReference type="EMBL" id="KV424083">
    <property type="protein sequence ID" value="KZT51961.1"/>
    <property type="molecule type" value="Genomic_DNA"/>
</dbReference>
<feature type="region of interest" description="Disordered" evidence="1">
    <location>
        <begin position="152"/>
        <end position="198"/>
    </location>
</feature>
<keyword evidence="3" id="KW-1185">Reference proteome</keyword>
<dbReference type="AlphaFoldDB" id="A0A165D2Y7"/>
<gene>
    <name evidence="2" type="ORF">CALCODRAFT_109282</name>
</gene>
<dbReference type="InParanoid" id="A0A165D2Y7"/>
<feature type="compositionally biased region" description="Polar residues" evidence="1">
    <location>
        <begin position="91"/>
        <end position="108"/>
    </location>
</feature>
<evidence type="ECO:0000313" key="2">
    <source>
        <dbReference type="EMBL" id="KZT51961.1"/>
    </source>
</evidence>
<sequence>MDAVIFPLLGEYSVGTVHQETSPAPVHVRARRGRRFGARPHRAQRWDLVPLSRRGAVYILTVLSISRSLRLPNCRRPTECRSRRRCRTPSAADQHTSGTRKNGGTVSSRFPAPCIRGCLPGVPERVAAPHQLQHQAETRTHHVLPSRVRRALSPRAESLSSSSPFSPRPRRSALLGPPVGTCTAPRSSGSYKRTAREERPGCLSRYHSPIRRCIVWQGLCGVRSAR</sequence>
<protein>
    <submittedName>
        <fullName evidence="2">Uncharacterized protein</fullName>
    </submittedName>
</protein>
<feature type="compositionally biased region" description="Low complexity" evidence="1">
    <location>
        <begin position="153"/>
        <end position="165"/>
    </location>
</feature>
<proteinExistence type="predicted"/>
<dbReference type="Proteomes" id="UP000076842">
    <property type="component" value="Unassembled WGS sequence"/>
</dbReference>
<evidence type="ECO:0000256" key="1">
    <source>
        <dbReference type="SAM" id="MobiDB-lite"/>
    </source>
</evidence>